<dbReference type="RefSeq" id="XP_030998450.1">
    <property type="nucleotide sequence ID" value="XM_031138007.1"/>
</dbReference>
<feature type="compositionally biased region" description="Low complexity" evidence="1">
    <location>
        <begin position="156"/>
        <end position="183"/>
    </location>
</feature>
<feature type="compositionally biased region" description="Basic and acidic residues" evidence="1">
    <location>
        <begin position="192"/>
        <end position="203"/>
    </location>
</feature>
<dbReference type="InterPro" id="IPR024771">
    <property type="entry name" value="SUZ"/>
</dbReference>
<dbReference type="OrthoDB" id="5422283at2759"/>
<evidence type="ECO:0000256" key="1">
    <source>
        <dbReference type="SAM" id="MobiDB-lite"/>
    </source>
</evidence>
<feature type="compositionally biased region" description="Basic and acidic residues" evidence="1">
    <location>
        <begin position="17"/>
        <end position="33"/>
    </location>
</feature>
<dbReference type="AlphaFoldDB" id="A0A507BHD4"/>
<dbReference type="STRING" id="1093900.A0A507BHD4"/>
<feature type="domain" description="SUZ" evidence="2">
    <location>
        <begin position="88"/>
        <end position="155"/>
    </location>
</feature>
<feature type="compositionally biased region" description="Basic and acidic residues" evidence="1">
    <location>
        <begin position="126"/>
        <end position="152"/>
    </location>
</feature>
<feature type="region of interest" description="Disordered" evidence="1">
    <location>
        <begin position="1"/>
        <end position="33"/>
    </location>
</feature>
<dbReference type="EMBL" id="SKBQ01000016">
    <property type="protein sequence ID" value="TPX16739.1"/>
    <property type="molecule type" value="Genomic_DNA"/>
</dbReference>
<evidence type="ECO:0000259" key="2">
    <source>
        <dbReference type="PROSITE" id="PS51673"/>
    </source>
</evidence>
<organism evidence="4 5">
    <name type="scientific">Thyridium curvatum</name>
    <dbReference type="NCBI Taxonomy" id="1093900"/>
    <lineage>
        <taxon>Eukaryota</taxon>
        <taxon>Fungi</taxon>
        <taxon>Dikarya</taxon>
        <taxon>Ascomycota</taxon>
        <taxon>Pezizomycotina</taxon>
        <taxon>Sordariomycetes</taxon>
        <taxon>Sordariomycetidae</taxon>
        <taxon>Thyridiales</taxon>
        <taxon>Thyridiaceae</taxon>
        <taxon>Thyridium</taxon>
    </lineage>
</organism>
<evidence type="ECO:0000313" key="5">
    <source>
        <dbReference type="Proteomes" id="UP000319257"/>
    </source>
</evidence>
<accession>A0A507BHD4</accession>
<protein>
    <submittedName>
        <fullName evidence="4">Uncharacterized protein</fullName>
    </submittedName>
</protein>
<dbReference type="PROSITE" id="PS51673">
    <property type="entry name" value="SUZ"/>
    <property type="match status" value="1"/>
</dbReference>
<dbReference type="InParanoid" id="A0A507BHD4"/>
<sequence>MAKKNVPDAWDDDWEAQADRALKEEPPVPKEDPIVLSRAERLAQHKESNRKLWQSAEAPEEFHFLAANNDPPLATAFKPAMKVLSRRPAPKMIAKKDPITGLEKLTLLDDGEEDDEASKRQQPTVEEIRKRQQRELEEKQRRYDEARAKIFGEPKSTPSSGHSTPGTVTPPQMSEGRQNQNQRGKGRGRGGYRGDHARHDNQNRRQANAAGARELYDPNFSPKPSYSGQKRGGSAASPQSTRSTTPREEDQVIRAPKGPDGSGRGGFGFARRGAKES</sequence>
<comment type="caution">
    <text evidence="4">The sequence shown here is derived from an EMBL/GenBank/DDBJ whole genome shotgun (WGS) entry which is preliminary data.</text>
</comment>
<dbReference type="PROSITE" id="PS51938">
    <property type="entry name" value="SUZ_C"/>
    <property type="match status" value="1"/>
</dbReference>
<reference evidence="4 5" key="1">
    <citation type="submission" date="2019-06" db="EMBL/GenBank/DDBJ databases">
        <title>Draft genome sequence of the filamentous fungus Phialemoniopsis curvata isolated from diesel fuel.</title>
        <authorList>
            <person name="Varaljay V.A."/>
            <person name="Lyon W.J."/>
            <person name="Crouch A.L."/>
            <person name="Drake C.E."/>
            <person name="Hollomon J.M."/>
            <person name="Nadeau L.J."/>
            <person name="Nunn H.S."/>
            <person name="Stevenson B.S."/>
            <person name="Bojanowski C.L."/>
            <person name="Crookes-Goodson W.J."/>
        </authorList>
    </citation>
    <scope>NUCLEOTIDE SEQUENCE [LARGE SCALE GENOMIC DNA]</scope>
    <source>
        <strain evidence="4 5">D216</strain>
    </source>
</reference>
<feature type="region of interest" description="Disordered" evidence="1">
    <location>
        <begin position="89"/>
        <end position="277"/>
    </location>
</feature>
<evidence type="ECO:0000313" key="4">
    <source>
        <dbReference type="EMBL" id="TPX16739.1"/>
    </source>
</evidence>
<feature type="compositionally biased region" description="Low complexity" evidence="1">
    <location>
        <begin position="204"/>
        <end position="213"/>
    </location>
</feature>
<dbReference type="InterPro" id="IPR024642">
    <property type="entry name" value="SUZ-C"/>
</dbReference>
<evidence type="ECO:0000259" key="3">
    <source>
        <dbReference type="PROSITE" id="PS51938"/>
    </source>
</evidence>
<name>A0A507BHD4_9PEZI</name>
<gene>
    <name evidence="4" type="ORF">E0L32_003680</name>
</gene>
<dbReference type="GeneID" id="41971127"/>
<dbReference type="Proteomes" id="UP000319257">
    <property type="component" value="Unassembled WGS sequence"/>
</dbReference>
<keyword evidence="5" id="KW-1185">Reference proteome</keyword>
<proteinExistence type="predicted"/>
<feature type="domain" description="SUZ-C" evidence="3">
    <location>
        <begin position="223"/>
        <end position="271"/>
    </location>
</feature>